<protein>
    <submittedName>
        <fullName evidence="3">NAD(P)-dependent dehydrogenase (Short-subunit alcohol dehydrogenase family)</fullName>
    </submittedName>
</protein>
<keyword evidence="2" id="KW-0560">Oxidoreductase</keyword>
<dbReference type="CDD" id="cd05233">
    <property type="entry name" value="SDR_c"/>
    <property type="match status" value="1"/>
</dbReference>
<evidence type="ECO:0000313" key="4">
    <source>
        <dbReference type="Proteomes" id="UP000245720"/>
    </source>
</evidence>
<comment type="caution">
    <text evidence="3">The sequence shown here is derived from an EMBL/GenBank/DDBJ whole genome shotgun (WGS) entry which is preliminary data.</text>
</comment>
<dbReference type="PANTHER" id="PTHR43008">
    <property type="entry name" value="BENZIL REDUCTASE"/>
    <property type="match status" value="1"/>
</dbReference>
<evidence type="ECO:0000256" key="2">
    <source>
        <dbReference type="ARBA" id="ARBA00023002"/>
    </source>
</evidence>
<reference evidence="3 4" key="1">
    <citation type="submission" date="2018-05" db="EMBL/GenBank/DDBJ databases">
        <title>The Hungate 1000. A catalogue of reference genomes from the rumen microbiome.</title>
        <authorList>
            <person name="Kelly W."/>
        </authorList>
    </citation>
    <scope>NUCLEOTIDE SEQUENCE [LARGE SCALE GENOMIC DNA]</scope>
    <source>
        <strain evidence="3 4">SAb67</strain>
    </source>
</reference>
<gene>
    <name evidence="3" type="ORF">IE37_00393</name>
</gene>
<dbReference type="InterPro" id="IPR036291">
    <property type="entry name" value="NAD(P)-bd_dom_sf"/>
</dbReference>
<dbReference type="InterPro" id="IPR002347">
    <property type="entry name" value="SDR_fam"/>
</dbReference>
<dbReference type="RefSeq" id="WP_207655902.1">
    <property type="nucleotide sequence ID" value="NZ_QGDI01000001.1"/>
</dbReference>
<dbReference type="AlphaFoldDB" id="A0A315Y511"/>
<dbReference type="Proteomes" id="UP000245720">
    <property type="component" value="Unassembled WGS sequence"/>
</dbReference>
<dbReference type="PANTHER" id="PTHR43008:SF4">
    <property type="entry name" value="CHAIN DEHYDROGENASE, PUTATIVE (AFU_ORTHOLOGUE AFUA_4G08710)-RELATED"/>
    <property type="match status" value="1"/>
</dbReference>
<comment type="similarity">
    <text evidence="1">Belongs to the short-chain dehydrogenases/reductases (SDR) family.</text>
</comment>
<dbReference type="SUPFAM" id="SSF51735">
    <property type="entry name" value="NAD(P)-binding Rossmann-fold domains"/>
    <property type="match status" value="1"/>
</dbReference>
<dbReference type="PRINTS" id="PR00081">
    <property type="entry name" value="GDHRDH"/>
</dbReference>
<accession>A0A315Y511</accession>
<dbReference type="NCBIfam" id="NF005395">
    <property type="entry name" value="PRK06940.1"/>
    <property type="match status" value="1"/>
</dbReference>
<dbReference type="GO" id="GO:0050664">
    <property type="term" value="F:oxidoreductase activity, acting on NAD(P)H, oxygen as acceptor"/>
    <property type="evidence" value="ECO:0007669"/>
    <property type="project" value="TreeGrafter"/>
</dbReference>
<dbReference type="Gene3D" id="3.40.50.720">
    <property type="entry name" value="NAD(P)-binding Rossmann-like Domain"/>
    <property type="match status" value="1"/>
</dbReference>
<proteinExistence type="inferred from homology"/>
<dbReference type="Pfam" id="PF13561">
    <property type="entry name" value="adh_short_C2"/>
    <property type="match status" value="1"/>
</dbReference>
<name>A0A315Y511_RUMFL</name>
<sequence>MAMVFDRNENRKVAVLLGAGSMGTAILRRVCAGMTLLFGDISEKRLDEVKREYQGYGYAVETMVVDANSKESIEAFAAKAAELGEVKYYIHTAGHSPNQASPEKIIDLDLIGSKYALDAFGKVIAKGGAGLLISSQTGYMFPPLSAEEEYQIMTTPADKLKDLPCLSPERITNSGTAYIVSKKANHLQVQYSAAHEWGERGARINTISPGVIVTPLAYDEFNANGAGYQRMIDATPMRRVGSPDEIGAAGAFLLSDDASYVTGTDLLVDGGTIAALKNKKFNLGR</sequence>
<dbReference type="EMBL" id="QGDI01000001">
    <property type="protein sequence ID" value="PWJ15492.1"/>
    <property type="molecule type" value="Genomic_DNA"/>
</dbReference>
<organism evidence="3 4">
    <name type="scientific">Ruminococcus flavefaciens</name>
    <dbReference type="NCBI Taxonomy" id="1265"/>
    <lineage>
        <taxon>Bacteria</taxon>
        <taxon>Bacillati</taxon>
        <taxon>Bacillota</taxon>
        <taxon>Clostridia</taxon>
        <taxon>Eubacteriales</taxon>
        <taxon>Oscillospiraceae</taxon>
        <taxon>Ruminococcus</taxon>
    </lineage>
</organism>
<evidence type="ECO:0000256" key="1">
    <source>
        <dbReference type="ARBA" id="ARBA00006484"/>
    </source>
</evidence>
<evidence type="ECO:0000313" key="3">
    <source>
        <dbReference type="EMBL" id="PWJ15492.1"/>
    </source>
</evidence>